<dbReference type="InterPro" id="IPR050154">
    <property type="entry name" value="UbiB_kinase"/>
</dbReference>
<accession>A9U6D7</accession>
<dbReference type="HOGENOM" id="CLU_722786_0_0_1"/>
<sequence>MKGEMTRILSAMNDAKTRVSEGIEAVDLTGRSFTRIRKAVKGASADIASAAEASRSLAQSGESVEQSIRLIQGYSEAAAGNTQAVSASAQEQLASIEEIASSAASLNKLAEQLLEQMKKGGSTPDKPRMALPTGRALGLPSPSLDKVPIQKDLKVNTEMLKDIFDDCSDMVYRSMEVAPGVEGLLVYVEGIVFSEELQIHMIQPIIQGLVRLKNEGDESKEQDPDLEPLENTRVSLSQETAEKLVESMLHQIFIEGFFHADPHPGNLLVRKDGSLAYLDFGMVGRLSEEMKDHLSSLIIALMRKNTDSMVRAVLRLGMMPEDGDIRELRRDLDSLREQYYNIPFSEISMGTALNDLFAVAQRHKVMIPPDLTLLGKALLTMEGRSGDGSPDEEARPDQQPAVFQHRAACLQHHYGRTDHRFFPESAILGAVAFSGDRNRFYCGAVDGAVAAVFHIQIRQVLAACIAAIMIHTLLFMRFSFHPLRE</sequence>
<dbReference type="Gene3D" id="1.10.287.950">
    <property type="entry name" value="Methyl-accepting chemotaxis protein"/>
    <property type="match status" value="1"/>
</dbReference>
<dbReference type="SUPFAM" id="SSF58104">
    <property type="entry name" value="Methyl-accepting chemotaxis protein (MCP) signaling domain"/>
    <property type="match status" value="1"/>
</dbReference>
<proteinExistence type="inferred from homology"/>
<feature type="non-terminal residue" evidence="4">
    <location>
        <position position="485"/>
    </location>
</feature>
<reference evidence="4" key="1">
    <citation type="journal article" date="2008" name="Science">
        <title>The Physcomitrella genome reveals evolutionary insights into the conquest of land by plants.</title>
        <authorList>
            <person name="Rensing S."/>
            <person name="Lang D."/>
            <person name="Zimmer A."/>
            <person name="Terry A."/>
            <person name="Salamov A."/>
            <person name="Shapiro H."/>
            <person name="Nishiyama T."/>
            <person name="Perroud P.-F."/>
            <person name="Lindquist E."/>
            <person name="Kamisugi Y."/>
            <person name="Tanahashi T."/>
            <person name="Sakakibara K."/>
            <person name="Fujita T."/>
            <person name="Oishi K."/>
            <person name="Shin-I T."/>
            <person name="Kuroki Y."/>
            <person name="Toyoda A."/>
            <person name="Suzuki Y."/>
            <person name="Hashimoto A."/>
            <person name="Yamaguchi K."/>
            <person name="Sugano A."/>
            <person name="Kohara Y."/>
            <person name="Fujiyama A."/>
            <person name="Anterola A."/>
            <person name="Aoki S."/>
            <person name="Ashton N."/>
            <person name="Barbazuk W.B."/>
            <person name="Barker E."/>
            <person name="Bennetzen J."/>
            <person name="Bezanilla M."/>
            <person name="Blankenship R."/>
            <person name="Cho S.H."/>
            <person name="Dutcher S."/>
            <person name="Estelle M."/>
            <person name="Fawcett J.A."/>
            <person name="Gundlach H."/>
            <person name="Hanada K."/>
            <person name="Heyl A."/>
            <person name="Hicks K.A."/>
            <person name="Hugh J."/>
            <person name="Lohr M."/>
            <person name="Mayer K."/>
            <person name="Melkozernov A."/>
            <person name="Murata T."/>
            <person name="Nelson D."/>
            <person name="Pils B."/>
            <person name="Prigge M."/>
            <person name="Reiss B."/>
            <person name="Renner T."/>
            <person name="Rombauts S."/>
            <person name="Rushton P."/>
            <person name="Sanderfoot A."/>
            <person name="Schween G."/>
            <person name="Shiu S.-H."/>
            <person name="Stueber K."/>
            <person name="Theodoulou F.L."/>
            <person name="Tu H."/>
            <person name="Van de Peer Y."/>
            <person name="Verrier P.J."/>
            <person name="Waters E."/>
            <person name="Wood A."/>
            <person name="Yang L."/>
            <person name="Cove D."/>
            <person name="Cuming A."/>
            <person name="Hasebe M."/>
            <person name="Lucas S."/>
            <person name="Mishler D.B."/>
            <person name="Reski R."/>
            <person name="Grigoriev I."/>
            <person name="Quatrano R.S."/>
            <person name="Boore J.L."/>
        </authorList>
    </citation>
    <scope>NUCLEOTIDE SEQUENCE [LARGE SCALE GENOMIC DNA]</scope>
</reference>
<keyword evidence="2" id="KW-1133">Transmembrane helix</keyword>
<protein>
    <submittedName>
        <fullName evidence="4">Predicted protein</fullName>
    </submittedName>
</protein>
<evidence type="ECO:0000313" key="4">
    <source>
        <dbReference type="EMBL" id="EDQ48766.1"/>
    </source>
</evidence>
<dbReference type="InterPro" id="IPR004147">
    <property type="entry name" value="ABC1_dom"/>
</dbReference>
<dbReference type="EMBL" id="DS545922">
    <property type="protein sequence ID" value="EDQ48766.1"/>
    <property type="molecule type" value="Genomic_DNA"/>
</dbReference>
<feature type="domain" description="ABC1 atypical kinase-like" evidence="3">
    <location>
        <begin position="238"/>
        <end position="311"/>
    </location>
</feature>
<name>A9U6D7_PHYPA</name>
<gene>
    <name evidence="4" type="ORF">PHYPADRAFT_103164</name>
</gene>
<evidence type="ECO:0000256" key="1">
    <source>
        <dbReference type="ARBA" id="ARBA00009670"/>
    </source>
</evidence>
<dbReference type="PANTHER" id="PTHR10566">
    <property type="entry name" value="CHAPERONE-ACTIVITY OF BC1 COMPLEX CABC1 -RELATED"/>
    <property type="match status" value="1"/>
</dbReference>
<comment type="similarity">
    <text evidence="1">Belongs to the protein kinase superfamily. ADCK protein kinase family.</text>
</comment>
<dbReference type="PANTHER" id="PTHR10566:SF113">
    <property type="entry name" value="PROTEIN ACTIVITY OF BC1 COMPLEX KINASE 7, CHLOROPLASTIC"/>
    <property type="match status" value="1"/>
</dbReference>
<keyword evidence="2" id="KW-0812">Transmembrane</keyword>
<dbReference type="InterPro" id="IPR011009">
    <property type="entry name" value="Kinase-like_dom_sf"/>
</dbReference>
<dbReference type="AlphaFoldDB" id="A9U6D7"/>
<dbReference type="Pfam" id="PF03109">
    <property type="entry name" value="ABC1"/>
    <property type="match status" value="1"/>
</dbReference>
<keyword evidence="2" id="KW-0472">Membrane</keyword>
<feature type="transmembrane region" description="Helical" evidence="2">
    <location>
        <begin position="460"/>
        <end position="480"/>
    </location>
</feature>
<dbReference type="SUPFAM" id="SSF56112">
    <property type="entry name" value="Protein kinase-like (PK-like)"/>
    <property type="match status" value="1"/>
</dbReference>
<dbReference type="eggNOG" id="KOG1235">
    <property type="taxonomic scope" value="Eukaryota"/>
</dbReference>
<evidence type="ECO:0000259" key="3">
    <source>
        <dbReference type="Pfam" id="PF03109"/>
    </source>
</evidence>
<organism>
    <name type="scientific">Physcomitrium patens</name>
    <name type="common">Spreading-leaved earth moss</name>
    <name type="synonym">Physcomitrella patens</name>
    <dbReference type="NCBI Taxonomy" id="3218"/>
    <lineage>
        <taxon>Eukaryota</taxon>
        <taxon>Viridiplantae</taxon>
        <taxon>Streptophyta</taxon>
        <taxon>Embryophyta</taxon>
        <taxon>Bryophyta</taxon>
        <taxon>Bryophytina</taxon>
        <taxon>Bryopsida</taxon>
        <taxon>Funariidae</taxon>
        <taxon>Funariales</taxon>
        <taxon>Funariaceae</taxon>
        <taxon>Physcomitrium</taxon>
    </lineage>
</organism>
<evidence type="ECO:0000256" key="2">
    <source>
        <dbReference type="SAM" id="Phobius"/>
    </source>
</evidence>